<gene>
    <name evidence="3" type="ORF">GLV81_17265</name>
</gene>
<dbReference type="AlphaFoldDB" id="A0A6I6H5N4"/>
<feature type="domain" description="CBS" evidence="2">
    <location>
        <begin position="7"/>
        <end position="63"/>
    </location>
</feature>
<dbReference type="SUPFAM" id="SSF54631">
    <property type="entry name" value="CBS-domain pair"/>
    <property type="match status" value="1"/>
</dbReference>
<dbReference type="KEGG" id="fls:GLV81_17265"/>
<dbReference type="PROSITE" id="PS51371">
    <property type="entry name" value="CBS"/>
    <property type="match status" value="1"/>
</dbReference>
<evidence type="ECO:0000313" key="4">
    <source>
        <dbReference type="Proteomes" id="UP000426027"/>
    </source>
</evidence>
<reference evidence="3 4" key="1">
    <citation type="submission" date="2019-11" db="EMBL/GenBank/DDBJ databases">
        <authorList>
            <person name="Im W.T."/>
        </authorList>
    </citation>
    <scope>NUCLEOTIDE SEQUENCE [LARGE SCALE GENOMIC DNA]</scope>
    <source>
        <strain evidence="3 4">SB-02</strain>
    </source>
</reference>
<dbReference type="EMBL" id="CP046566">
    <property type="protein sequence ID" value="QGW29631.1"/>
    <property type="molecule type" value="Genomic_DNA"/>
</dbReference>
<keyword evidence="1" id="KW-0129">CBS domain</keyword>
<dbReference type="Gene3D" id="3.10.580.10">
    <property type="entry name" value="CBS-domain"/>
    <property type="match status" value="1"/>
</dbReference>
<dbReference type="InterPro" id="IPR046342">
    <property type="entry name" value="CBS_dom_sf"/>
</dbReference>
<sequence>MLNQQLISPLITPLQHGQTVEEALLQMEDQGVSHLPLLKDGHLEAVIAESDLLDADQRTLVETLPVYAAPIAVAADNHFLSACCCHAWPAAKCRTCGCRRK</sequence>
<keyword evidence="4" id="KW-1185">Reference proteome</keyword>
<dbReference type="Proteomes" id="UP000426027">
    <property type="component" value="Chromosome"/>
</dbReference>
<organism evidence="3 4">
    <name type="scientific">Phnomibacter ginsenosidimutans</name>
    <dbReference type="NCBI Taxonomy" id="2676868"/>
    <lineage>
        <taxon>Bacteria</taxon>
        <taxon>Pseudomonadati</taxon>
        <taxon>Bacteroidota</taxon>
        <taxon>Chitinophagia</taxon>
        <taxon>Chitinophagales</taxon>
        <taxon>Chitinophagaceae</taxon>
        <taxon>Phnomibacter</taxon>
    </lineage>
</organism>
<proteinExistence type="predicted"/>
<protein>
    <submittedName>
        <fullName evidence="3">CBS domain-containing protein</fullName>
    </submittedName>
</protein>
<evidence type="ECO:0000313" key="3">
    <source>
        <dbReference type="EMBL" id="QGW29631.1"/>
    </source>
</evidence>
<dbReference type="Pfam" id="PF00571">
    <property type="entry name" value="CBS"/>
    <property type="match status" value="1"/>
</dbReference>
<name>A0A6I6H5N4_9BACT</name>
<dbReference type="InterPro" id="IPR000644">
    <property type="entry name" value="CBS_dom"/>
</dbReference>
<accession>A0A6I6H5N4</accession>
<evidence type="ECO:0000256" key="1">
    <source>
        <dbReference type="PROSITE-ProRule" id="PRU00703"/>
    </source>
</evidence>
<dbReference type="RefSeq" id="WP_157480016.1">
    <property type="nucleotide sequence ID" value="NZ_CP046566.1"/>
</dbReference>
<evidence type="ECO:0000259" key="2">
    <source>
        <dbReference type="PROSITE" id="PS51371"/>
    </source>
</evidence>